<evidence type="ECO:0000313" key="2">
    <source>
        <dbReference type="Proteomes" id="UP001195483"/>
    </source>
</evidence>
<dbReference type="AlphaFoldDB" id="A0AAE0STE0"/>
<proteinExistence type="predicted"/>
<gene>
    <name evidence="1" type="ORF">CHS0354_030128</name>
</gene>
<dbReference type="EMBL" id="JAEAOA010001797">
    <property type="protein sequence ID" value="KAK3597588.1"/>
    <property type="molecule type" value="Genomic_DNA"/>
</dbReference>
<dbReference type="Proteomes" id="UP001195483">
    <property type="component" value="Unassembled WGS sequence"/>
</dbReference>
<accession>A0AAE0STE0</accession>
<reference evidence="1" key="1">
    <citation type="journal article" date="2021" name="Genome Biol. Evol.">
        <title>A High-Quality Reference Genome for a Parasitic Bivalve with Doubly Uniparental Inheritance (Bivalvia: Unionida).</title>
        <authorList>
            <person name="Smith C.H."/>
        </authorList>
    </citation>
    <scope>NUCLEOTIDE SEQUENCE</scope>
    <source>
        <strain evidence="1">CHS0354</strain>
    </source>
</reference>
<evidence type="ECO:0000313" key="1">
    <source>
        <dbReference type="EMBL" id="KAK3597588.1"/>
    </source>
</evidence>
<organism evidence="1 2">
    <name type="scientific">Potamilus streckersoni</name>
    <dbReference type="NCBI Taxonomy" id="2493646"/>
    <lineage>
        <taxon>Eukaryota</taxon>
        <taxon>Metazoa</taxon>
        <taxon>Spiralia</taxon>
        <taxon>Lophotrochozoa</taxon>
        <taxon>Mollusca</taxon>
        <taxon>Bivalvia</taxon>
        <taxon>Autobranchia</taxon>
        <taxon>Heteroconchia</taxon>
        <taxon>Palaeoheterodonta</taxon>
        <taxon>Unionida</taxon>
        <taxon>Unionoidea</taxon>
        <taxon>Unionidae</taxon>
        <taxon>Ambleminae</taxon>
        <taxon>Lampsilini</taxon>
        <taxon>Potamilus</taxon>
    </lineage>
</organism>
<name>A0AAE0STE0_9BIVA</name>
<reference evidence="1" key="3">
    <citation type="submission" date="2023-05" db="EMBL/GenBank/DDBJ databases">
        <authorList>
            <person name="Smith C.H."/>
        </authorList>
    </citation>
    <scope>NUCLEOTIDE SEQUENCE</scope>
    <source>
        <strain evidence="1">CHS0354</strain>
        <tissue evidence="1">Mantle</tissue>
    </source>
</reference>
<reference evidence="1" key="2">
    <citation type="journal article" date="2021" name="Genome Biol. Evol.">
        <title>Developing a high-quality reference genome for a parasitic bivalve with doubly uniparental inheritance (Bivalvia: Unionida).</title>
        <authorList>
            <person name="Smith C.H."/>
        </authorList>
    </citation>
    <scope>NUCLEOTIDE SEQUENCE</scope>
    <source>
        <strain evidence="1">CHS0354</strain>
        <tissue evidence="1">Mantle</tissue>
    </source>
</reference>
<keyword evidence="2" id="KW-1185">Reference proteome</keyword>
<protein>
    <submittedName>
        <fullName evidence="1">Uncharacterized protein</fullName>
    </submittedName>
</protein>
<comment type="caution">
    <text evidence="1">The sequence shown here is derived from an EMBL/GenBank/DDBJ whole genome shotgun (WGS) entry which is preliminary data.</text>
</comment>
<sequence length="192" mass="22157">MRSLLDMKDSLIQEVNENIQQIRLHIREFAPKTINEAESYAIRLEAHRLAERQRGNSLHQSAPHGSSVTVCQTLKQAAPDKKEEIDIKTLNESTKALNSTSKQLIKTLKRGNSEQNRFSNTRTNSWNGNQSYNKIYFMLDINTNLLRLTEIFSIKVLYQMLICMQSFLTELSCIKTHSIAKGWMDKPFLLLL</sequence>